<evidence type="ECO:0000313" key="3">
    <source>
        <dbReference type="Proteomes" id="UP001333996"/>
    </source>
</evidence>
<organism evidence="2 3">
    <name type="scientific">Streptomyces chiangmaiensis</name>
    <dbReference type="NCBI Taxonomy" id="766497"/>
    <lineage>
        <taxon>Bacteria</taxon>
        <taxon>Bacillati</taxon>
        <taxon>Actinomycetota</taxon>
        <taxon>Actinomycetes</taxon>
        <taxon>Kitasatosporales</taxon>
        <taxon>Streptomycetaceae</taxon>
        <taxon>Streptomyces</taxon>
    </lineage>
</organism>
<proteinExistence type="predicted"/>
<dbReference type="EMBL" id="JAYWVC010000107">
    <property type="protein sequence ID" value="MED7825409.1"/>
    <property type="molecule type" value="Genomic_DNA"/>
</dbReference>
<evidence type="ECO:0000256" key="1">
    <source>
        <dbReference type="SAM" id="MobiDB-lite"/>
    </source>
</evidence>
<keyword evidence="3" id="KW-1185">Reference proteome</keyword>
<dbReference type="Proteomes" id="UP001333996">
    <property type="component" value="Unassembled WGS sequence"/>
</dbReference>
<sequence length="73" mass="7974">METNPADSAAPEEPPLTEPSPAERARSILATAWSLSLEVAGRRLEPVALEYKKSVQDHGGNFRCAGRRPVWTT</sequence>
<reference evidence="2" key="1">
    <citation type="submission" date="2024-01" db="EMBL/GenBank/DDBJ databases">
        <title>First draft genome sequence data of TA4-1, the type strain of Gram-positive actinobacterium Streptomyces chiangmaiensis.</title>
        <authorList>
            <person name="Yasawong M."/>
            <person name="Nantapong N."/>
        </authorList>
    </citation>
    <scope>NUCLEOTIDE SEQUENCE</scope>
    <source>
        <strain evidence="2">TA4-1</strain>
    </source>
</reference>
<feature type="region of interest" description="Disordered" evidence="1">
    <location>
        <begin position="1"/>
        <end position="22"/>
    </location>
</feature>
<name>A0ABU7FN78_9ACTN</name>
<feature type="non-terminal residue" evidence="2">
    <location>
        <position position="73"/>
    </location>
</feature>
<comment type="caution">
    <text evidence="2">The sequence shown here is derived from an EMBL/GenBank/DDBJ whole genome shotgun (WGS) entry which is preliminary data.</text>
</comment>
<accession>A0ABU7FN78</accession>
<evidence type="ECO:0000313" key="2">
    <source>
        <dbReference type="EMBL" id="MED7825409.1"/>
    </source>
</evidence>
<protein>
    <submittedName>
        <fullName evidence="2">Uncharacterized protein</fullName>
    </submittedName>
</protein>
<gene>
    <name evidence="2" type="ORF">VXC91_26335</name>
</gene>